<evidence type="ECO:0000313" key="3">
    <source>
        <dbReference type="EMBL" id="QHU28773.1"/>
    </source>
</evidence>
<evidence type="ECO:0000256" key="1">
    <source>
        <dbReference type="SAM" id="MobiDB-lite"/>
    </source>
</evidence>
<accession>A0A6C0LDW9</accession>
<protein>
    <submittedName>
        <fullName evidence="3">Uncharacterized protein</fullName>
    </submittedName>
</protein>
<dbReference type="AlphaFoldDB" id="A0A6C0LDW9"/>
<keyword evidence="2" id="KW-1133">Transmembrane helix</keyword>
<keyword evidence="2" id="KW-0472">Membrane</keyword>
<feature type="region of interest" description="Disordered" evidence="1">
    <location>
        <begin position="216"/>
        <end position="293"/>
    </location>
</feature>
<evidence type="ECO:0000256" key="2">
    <source>
        <dbReference type="SAM" id="Phobius"/>
    </source>
</evidence>
<dbReference type="EMBL" id="MN740474">
    <property type="protein sequence ID" value="QHU28773.1"/>
    <property type="molecule type" value="Genomic_DNA"/>
</dbReference>
<sequence length="320" mass="32117">MLQNLTKGKMVEWVVLLVALIALGLSIAAVAKPCSSNFGDTCNPCSCPTYGEDECPSGTKCNCSKTCMRKGYGSCEANGSSSGGGSGSPGLTDCEVGGRVCCDVSEDCPTAPHGKKIPVKCDFSNGCSACPNQHKGVCSDGTPPCQSEEGDDCGTTEECCAGLTCSPAGFCIKTSPTKPGHLPGGCEEQPCNSNKDCSGYNCGPCIRGMCTSKTSLTKPGGKKGTIGGGPGSLPPGLGNIGGGGDGPDGEYQGPPLPVLHKKGNTPRSPSPSPSHHRRSPSPSPGGGGGKKSSDLPLILGGVGGGLVLFIAIAFLLMKKK</sequence>
<feature type="transmembrane region" description="Helical" evidence="2">
    <location>
        <begin position="297"/>
        <end position="317"/>
    </location>
</feature>
<feature type="compositionally biased region" description="Gly residues" evidence="1">
    <location>
        <begin position="222"/>
        <end position="231"/>
    </location>
</feature>
<proteinExistence type="predicted"/>
<keyword evidence="2" id="KW-0812">Transmembrane</keyword>
<name>A0A6C0LDW9_9ZZZZ</name>
<organism evidence="3">
    <name type="scientific">viral metagenome</name>
    <dbReference type="NCBI Taxonomy" id="1070528"/>
    <lineage>
        <taxon>unclassified sequences</taxon>
        <taxon>metagenomes</taxon>
        <taxon>organismal metagenomes</taxon>
    </lineage>
</organism>
<reference evidence="3" key="1">
    <citation type="journal article" date="2020" name="Nature">
        <title>Giant virus diversity and host interactions through global metagenomics.</title>
        <authorList>
            <person name="Schulz F."/>
            <person name="Roux S."/>
            <person name="Paez-Espino D."/>
            <person name="Jungbluth S."/>
            <person name="Walsh D.A."/>
            <person name="Denef V.J."/>
            <person name="McMahon K.D."/>
            <person name="Konstantinidis K.T."/>
            <person name="Eloe-Fadrosh E.A."/>
            <person name="Kyrpides N.C."/>
            <person name="Woyke T."/>
        </authorList>
    </citation>
    <scope>NUCLEOTIDE SEQUENCE</scope>
    <source>
        <strain evidence="3">GVMAG-M-3300027791-30</strain>
    </source>
</reference>